<evidence type="ECO:0000256" key="1">
    <source>
        <dbReference type="ARBA" id="ARBA00010189"/>
    </source>
</evidence>
<dbReference type="HOGENOM" id="CLU_118139_0_0_9"/>
<comment type="similarity">
    <text evidence="1 7">Belongs to the CtsR family.</text>
</comment>
<dbReference type="InterPro" id="IPR041473">
    <property type="entry name" value="CtsR_C"/>
</dbReference>
<dbReference type="STRING" id="573061.Clocel_3763"/>
<evidence type="ECO:0000256" key="4">
    <source>
        <dbReference type="ARBA" id="ARBA00023015"/>
    </source>
</evidence>
<keyword evidence="6 7" id="KW-0804">Transcription</keyword>
<dbReference type="InterPro" id="IPR008463">
    <property type="entry name" value="CtsR"/>
</dbReference>
<keyword evidence="4 7" id="KW-0805">Transcription regulation</keyword>
<evidence type="ECO:0000259" key="9">
    <source>
        <dbReference type="Pfam" id="PF17727"/>
    </source>
</evidence>
<dbReference type="EMBL" id="CP002160">
    <property type="protein sequence ID" value="ADL53433.1"/>
    <property type="molecule type" value="Genomic_DNA"/>
</dbReference>
<gene>
    <name evidence="10" type="ordered locus">Clocel_3763</name>
</gene>
<dbReference type="Gene3D" id="1.10.1200.150">
    <property type="entry name" value="Transcriptional regulator CtsR, C-terminal domain"/>
    <property type="match status" value="1"/>
</dbReference>
<evidence type="ECO:0000256" key="2">
    <source>
        <dbReference type="ARBA" id="ARBA00014129"/>
    </source>
</evidence>
<feature type="domain" description="CtsR N-terminal HTH" evidence="8">
    <location>
        <begin position="4"/>
        <end position="73"/>
    </location>
</feature>
<evidence type="ECO:0000313" key="10">
    <source>
        <dbReference type="EMBL" id="ADL53433.1"/>
    </source>
</evidence>
<evidence type="ECO:0000256" key="7">
    <source>
        <dbReference type="PIRNR" id="PIRNR010607"/>
    </source>
</evidence>
<organism evidence="10 11">
    <name type="scientific">Clostridium cellulovorans (strain ATCC 35296 / DSM 3052 / OCM 3 / 743B)</name>
    <dbReference type="NCBI Taxonomy" id="573061"/>
    <lineage>
        <taxon>Bacteria</taxon>
        <taxon>Bacillati</taxon>
        <taxon>Bacillota</taxon>
        <taxon>Clostridia</taxon>
        <taxon>Eubacteriales</taxon>
        <taxon>Clostridiaceae</taxon>
        <taxon>Clostridium</taxon>
    </lineage>
</organism>
<dbReference type="InterPro" id="IPR040465">
    <property type="entry name" value="CtsR_N"/>
</dbReference>
<dbReference type="PIRSF" id="PIRSF010607">
    <property type="entry name" value="Txn_repr_CtsR"/>
    <property type="match status" value="1"/>
</dbReference>
<dbReference type="GO" id="GO:0003677">
    <property type="term" value="F:DNA binding"/>
    <property type="evidence" value="ECO:0007669"/>
    <property type="project" value="UniProtKB-UniRule"/>
</dbReference>
<evidence type="ECO:0000256" key="5">
    <source>
        <dbReference type="ARBA" id="ARBA00023125"/>
    </source>
</evidence>
<dbReference type="RefSeq" id="WP_010073771.1">
    <property type="nucleotide sequence ID" value="NC_014393.1"/>
</dbReference>
<evidence type="ECO:0000256" key="3">
    <source>
        <dbReference type="ARBA" id="ARBA00022491"/>
    </source>
</evidence>
<evidence type="ECO:0000313" key="11">
    <source>
        <dbReference type="Proteomes" id="UP000002730"/>
    </source>
</evidence>
<dbReference type="InterPro" id="IPR041902">
    <property type="entry name" value="CtsR_N_sf"/>
</dbReference>
<dbReference type="InterPro" id="IPR041908">
    <property type="entry name" value="CtsR_C_sf"/>
</dbReference>
<evidence type="ECO:0000259" key="8">
    <source>
        <dbReference type="Pfam" id="PF05848"/>
    </source>
</evidence>
<protein>
    <recommendedName>
        <fullName evidence="2 7">Transcriptional regulator CtsR</fullName>
    </recommendedName>
</protein>
<dbReference type="Proteomes" id="UP000002730">
    <property type="component" value="Chromosome"/>
</dbReference>
<sequence>MARLTDIIEAFIKELVDECNSNELEIQRNELAVHFSCAPSQINYVLTTRFTMEKGYYIESKRGGGGCIKIKKVSCFLEKNIKDVLFEKIGNSITCGAAAEVIEILVSLELLTKKEADILRVTINDRTLACVCNERNRLRADILKSVLLSLSI</sequence>
<dbReference type="Pfam" id="PF05848">
    <property type="entry name" value="CtsR"/>
    <property type="match status" value="1"/>
</dbReference>
<name>D9SXD0_CLOC7</name>
<evidence type="ECO:0000256" key="6">
    <source>
        <dbReference type="ARBA" id="ARBA00023163"/>
    </source>
</evidence>
<dbReference type="OrthoDB" id="1680813at2"/>
<dbReference type="Gene3D" id="3.30.56.130">
    <property type="entry name" value="Transcriptional regulator CtsR, winged HTH domain"/>
    <property type="match status" value="1"/>
</dbReference>
<keyword evidence="3 7" id="KW-0678">Repressor</keyword>
<dbReference type="GO" id="GO:0006355">
    <property type="term" value="P:regulation of DNA-templated transcription"/>
    <property type="evidence" value="ECO:0007669"/>
    <property type="project" value="UniProtKB-UniRule"/>
</dbReference>
<feature type="domain" description="CtsR C-terminal dimerization" evidence="9">
    <location>
        <begin position="79"/>
        <end position="147"/>
    </location>
</feature>
<proteinExistence type="inferred from homology"/>
<dbReference type="AlphaFoldDB" id="D9SXD0"/>
<keyword evidence="11" id="KW-1185">Reference proteome</keyword>
<dbReference type="eggNOG" id="COG4463">
    <property type="taxonomic scope" value="Bacteria"/>
</dbReference>
<dbReference type="Pfam" id="PF17727">
    <property type="entry name" value="CtsR_C"/>
    <property type="match status" value="1"/>
</dbReference>
<keyword evidence="5 7" id="KW-0238">DNA-binding</keyword>
<accession>D9SXD0</accession>
<reference evidence="10 11" key="1">
    <citation type="submission" date="2010-08" db="EMBL/GenBank/DDBJ databases">
        <title>Complete sequence of Clostridium cellulovorans 743B.</title>
        <authorList>
            <consortium name="US DOE Joint Genome Institute"/>
            <person name="Lucas S."/>
            <person name="Copeland A."/>
            <person name="Lapidus A."/>
            <person name="Cheng J.-F."/>
            <person name="Bruce D."/>
            <person name="Goodwin L."/>
            <person name="Pitluck S."/>
            <person name="Chertkov O."/>
            <person name="Detter J.C."/>
            <person name="Han C."/>
            <person name="Tapia R."/>
            <person name="Land M."/>
            <person name="Hauser L."/>
            <person name="Chang Y.-J."/>
            <person name="Jeffries C."/>
            <person name="Kyrpides N."/>
            <person name="Ivanova N."/>
            <person name="Mikhailova N."/>
            <person name="Hemme C.L."/>
            <person name="Woyke T."/>
        </authorList>
    </citation>
    <scope>NUCLEOTIDE SEQUENCE [LARGE SCALE GENOMIC DNA]</scope>
    <source>
        <strain evidence="11">ATCC 35296 / DSM 3052 / OCM 3 / 743B</strain>
    </source>
</reference>
<dbReference type="KEGG" id="ccb:Clocel_3763"/>